<dbReference type="OrthoDB" id="9120650at2"/>
<dbReference type="RefSeq" id="WP_062132920.1">
    <property type="nucleotide sequence ID" value="NZ_LRBG01000037.1"/>
</dbReference>
<keyword evidence="4" id="KW-1185">Reference proteome</keyword>
<comment type="caution">
    <text evidence="3">The sequence shown here is derived from an EMBL/GenBank/DDBJ whole genome shotgun (WGS) entry which is preliminary data.</text>
</comment>
<evidence type="ECO:0008006" key="5">
    <source>
        <dbReference type="Google" id="ProtNLM"/>
    </source>
</evidence>
<evidence type="ECO:0000256" key="2">
    <source>
        <dbReference type="SAM" id="SignalP"/>
    </source>
</evidence>
<evidence type="ECO:0000313" key="3">
    <source>
        <dbReference type="EMBL" id="KXU83867.1"/>
    </source>
</evidence>
<evidence type="ECO:0000256" key="1">
    <source>
        <dbReference type="SAM" id="MobiDB-lite"/>
    </source>
</evidence>
<dbReference type="EMBL" id="LRBG01000037">
    <property type="protein sequence ID" value="KXU83867.1"/>
    <property type="molecule type" value="Genomic_DNA"/>
</dbReference>
<name>A0A149PFM7_9BURK</name>
<feature type="compositionally biased region" description="Low complexity" evidence="1">
    <location>
        <begin position="50"/>
        <end position="61"/>
    </location>
</feature>
<keyword evidence="2" id="KW-0732">Signal</keyword>
<gene>
    <name evidence="3" type="ORF">CI15_25385</name>
</gene>
<feature type="region of interest" description="Disordered" evidence="1">
    <location>
        <begin position="24"/>
        <end position="87"/>
    </location>
</feature>
<feature type="signal peptide" evidence="2">
    <location>
        <begin position="1"/>
        <end position="21"/>
    </location>
</feature>
<feature type="chain" id="PRO_5007551161" description="Lipoprotein" evidence="2">
    <location>
        <begin position="22"/>
        <end position="87"/>
    </location>
</feature>
<sequence>MKRVATVLSVFSLIASTCAFAQANSNSAKPTEQDQQEAQPGTGSHGMDRAAAAGSSKAASGTLMHQREKGMSPQGASGTDATGRMKQ</sequence>
<evidence type="ECO:0000313" key="4">
    <source>
        <dbReference type="Proteomes" id="UP000075613"/>
    </source>
</evidence>
<organism evidence="3 4">
    <name type="scientific">Paraburkholderia monticola</name>
    <dbReference type="NCBI Taxonomy" id="1399968"/>
    <lineage>
        <taxon>Bacteria</taxon>
        <taxon>Pseudomonadati</taxon>
        <taxon>Pseudomonadota</taxon>
        <taxon>Betaproteobacteria</taxon>
        <taxon>Burkholderiales</taxon>
        <taxon>Burkholderiaceae</taxon>
        <taxon>Paraburkholderia</taxon>
    </lineage>
</organism>
<proteinExistence type="predicted"/>
<dbReference type="Proteomes" id="UP000075613">
    <property type="component" value="Unassembled WGS sequence"/>
</dbReference>
<reference evidence="3 4" key="1">
    <citation type="journal article" date="2015" name="Int. J. Syst. Evol. Microbiol.">
        <title>Burkholderia monticola sp. nov., isolated from mountain soil.</title>
        <authorList>
            <person name="Baek I."/>
            <person name="Seo B."/>
            <person name="Lee I."/>
            <person name="Yi H."/>
            <person name="Chun J."/>
        </authorList>
    </citation>
    <scope>NUCLEOTIDE SEQUENCE [LARGE SCALE GENOMIC DNA]</scope>
    <source>
        <strain evidence="3 4">JC2948</strain>
    </source>
</reference>
<accession>A0A149PFM7</accession>
<protein>
    <recommendedName>
        <fullName evidence="5">Lipoprotein</fullName>
    </recommendedName>
</protein>
<dbReference type="AlphaFoldDB" id="A0A149PFM7"/>